<evidence type="ECO:0000313" key="2">
    <source>
        <dbReference type="Proteomes" id="UP000265520"/>
    </source>
</evidence>
<proteinExistence type="predicted"/>
<keyword evidence="2" id="KW-1185">Reference proteome</keyword>
<feature type="non-terminal residue" evidence="1">
    <location>
        <position position="54"/>
    </location>
</feature>
<sequence>MAAPPPSITPLASPPPLITLLPSPTVARNLPLCHRFGSTDFNWASNSPGKFDFR</sequence>
<dbReference type="EMBL" id="LXQA010128128">
    <property type="protein sequence ID" value="MCI22016.1"/>
    <property type="molecule type" value="Genomic_DNA"/>
</dbReference>
<comment type="caution">
    <text evidence="1">The sequence shown here is derived from an EMBL/GenBank/DDBJ whole genome shotgun (WGS) entry which is preliminary data.</text>
</comment>
<dbReference type="Proteomes" id="UP000265520">
    <property type="component" value="Unassembled WGS sequence"/>
</dbReference>
<accession>A0A392QES4</accession>
<organism evidence="1 2">
    <name type="scientific">Trifolium medium</name>
    <dbReference type="NCBI Taxonomy" id="97028"/>
    <lineage>
        <taxon>Eukaryota</taxon>
        <taxon>Viridiplantae</taxon>
        <taxon>Streptophyta</taxon>
        <taxon>Embryophyta</taxon>
        <taxon>Tracheophyta</taxon>
        <taxon>Spermatophyta</taxon>
        <taxon>Magnoliopsida</taxon>
        <taxon>eudicotyledons</taxon>
        <taxon>Gunneridae</taxon>
        <taxon>Pentapetalae</taxon>
        <taxon>rosids</taxon>
        <taxon>fabids</taxon>
        <taxon>Fabales</taxon>
        <taxon>Fabaceae</taxon>
        <taxon>Papilionoideae</taxon>
        <taxon>50 kb inversion clade</taxon>
        <taxon>NPAAA clade</taxon>
        <taxon>Hologalegina</taxon>
        <taxon>IRL clade</taxon>
        <taxon>Trifolieae</taxon>
        <taxon>Trifolium</taxon>
    </lineage>
</organism>
<evidence type="ECO:0000313" key="1">
    <source>
        <dbReference type="EMBL" id="MCI22016.1"/>
    </source>
</evidence>
<dbReference type="AlphaFoldDB" id="A0A392QES4"/>
<protein>
    <submittedName>
        <fullName evidence="1">Uncharacterized protein</fullName>
    </submittedName>
</protein>
<reference evidence="1 2" key="1">
    <citation type="journal article" date="2018" name="Front. Plant Sci.">
        <title>Red Clover (Trifolium pratense) and Zigzag Clover (T. medium) - A Picture of Genomic Similarities and Differences.</title>
        <authorList>
            <person name="Dluhosova J."/>
            <person name="Istvanek J."/>
            <person name="Nedelnik J."/>
            <person name="Repkova J."/>
        </authorList>
    </citation>
    <scope>NUCLEOTIDE SEQUENCE [LARGE SCALE GENOMIC DNA]</scope>
    <source>
        <strain evidence="2">cv. 10/8</strain>
        <tissue evidence="1">Leaf</tissue>
    </source>
</reference>
<name>A0A392QES4_9FABA</name>